<dbReference type="InterPro" id="IPR023393">
    <property type="entry name" value="START-like_dom_sf"/>
</dbReference>
<dbReference type="SUPFAM" id="SSF55961">
    <property type="entry name" value="Bet v1-like"/>
    <property type="match status" value="1"/>
</dbReference>
<proteinExistence type="inferred from homology"/>
<dbReference type="EMBL" id="JBHUFL010000002">
    <property type="protein sequence ID" value="MFD1834885.1"/>
    <property type="molecule type" value="Genomic_DNA"/>
</dbReference>
<dbReference type="Gene3D" id="3.40.50.720">
    <property type="entry name" value="NAD(P)-binding Rossmann-like Domain"/>
    <property type="match status" value="1"/>
</dbReference>
<dbReference type="SUPFAM" id="SSF51735">
    <property type="entry name" value="NAD(P)-binding Rossmann-fold domains"/>
    <property type="match status" value="1"/>
</dbReference>
<dbReference type="NCBIfam" id="TIGR01777">
    <property type="entry name" value="yfcH"/>
    <property type="match status" value="1"/>
</dbReference>
<dbReference type="PANTHER" id="PTHR11092">
    <property type="entry name" value="SUGAR NUCLEOTIDE EPIMERASE RELATED"/>
    <property type="match status" value="1"/>
</dbReference>
<keyword evidence="5" id="KW-1185">Reference proteome</keyword>
<feature type="domain" description="DUF1731" evidence="3">
    <location>
        <begin position="409"/>
        <end position="457"/>
    </location>
</feature>
<dbReference type="InterPro" id="IPR036291">
    <property type="entry name" value="NAD(P)-bd_dom_sf"/>
</dbReference>
<evidence type="ECO:0000259" key="3">
    <source>
        <dbReference type="Pfam" id="PF08338"/>
    </source>
</evidence>
<dbReference type="InterPro" id="IPR001509">
    <property type="entry name" value="Epimerase_deHydtase"/>
</dbReference>
<reference evidence="5" key="1">
    <citation type="journal article" date="2019" name="Int. J. Syst. Evol. Microbiol.">
        <title>The Global Catalogue of Microorganisms (GCM) 10K type strain sequencing project: providing services to taxonomists for standard genome sequencing and annotation.</title>
        <authorList>
            <consortium name="The Broad Institute Genomics Platform"/>
            <consortium name="The Broad Institute Genome Sequencing Center for Infectious Disease"/>
            <person name="Wu L."/>
            <person name="Ma J."/>
        </authorList>
    </citation>
    <scope>NUCLEOTIDE SEQUENCE [LARGE SCALE GENOMIC DNA]</scope>
    <source>
        <strain evidence="5">JCM 11650</strain>
    </source>
</reference>
<evidence type="ECO:0000256" key="1">
    <source>
        <dbReference type="ARBA" id="ARBA00009353"/>
    </source>
</evidence>
<dbReference type="InterPro" id="IPR013549">
    <property type="entry name" value="DUF1731"/>
</dbReference>
<evidence type="ECO:0000259" key="2">
    <source>
        <dbReference type="Pfam" id="PF01370"/>
    </source>
</evidence>
<dbReference type="Pfam" id="PF01370">
    <property type="entry name" value="Epimerase"/>
    <property type="match status" value="1"/>
</dbReference>
<evidence type="ECO:0000313" key="4">
    <source>
        <dbReference type="EMBL" id="MFD1834885.1"/>
    </source>
</evidence>
<feature type="domain" description="NAD-dependent epimerase/dehydratase" evidence="2">
    <location>
        <begin position="164"/>
        <end position="290"/>
    </location>
</feature>
<dbReference type="Proteomes" id="UP001597280">
    <property type="component" value="Unassembled WGS sequence"/>
</dbReference>
<protein>
    <submittedName>
        <fullName evidence="4">TIGR01777 family oxidoreductase</fullName>
    </submittedName>
</protein>
<comment type="caution">
    <text evidence="4">The sequence shown here is derived from an EMBL/GenBank/DDBJ whole genome shotgun (WGS) entry which is preliminary data.</text>
</comment>
<dbReference type="Pfam" id="PF08338">
    <property type="entry name" value="DUF1731"/>
    <property type="match status" value="1"/>
</dbReference>
<gene>
    <name evidence="4" type="ORF">ACFSDA_07325</name>
</gene>
<evidence type="ECO:0000313" key="5">
    <source>
        <dbReference type="Proteomes" id="UP001597280"/>
    </source>
</evidence>
<dbReference type="InterPro" id="IPR010099">
    <property type="entry name" value="SDR39U1"/>
</dbReference>
<name>A0ABW4PXT7_9MICO</name>
<comment type="similarity">
    <text evidence="1">Belongs to the NAD(P)-dependent epimerase/dehydratase family. SDR39U1 subfamily.</text>
</comment>
<dbReference type="Gene3D" id="3.30.530.20">
    <property type="match status" value="1"/>
</dbReference>
<dbReference type="PANTHER" id="PTHR11092:SF0">
    <property type="entry name" value="EPIMERASE FAMILY PROTEIN SDR39U1"/>
    <property type="match status" value="1"/>
</dbReference>
<dbReference type="RefSeq" id="WP_343904112.1">
    <property type="nucleotide sequence ID" value="NZ_BAAAIS010000002.1"/>
</dbReference>
<organism evidence="4 5">
    <name type="scientific">Brachybacterium rhamnosum</name>
    <dbReference type="NCBI Taxonomy" id="173361"/>
    <lineage>
        <taxon>Bacteria</taxon>
        <taxon>Bacillati</taxon>
        <taxon>Actinomycetota</taxon>
        <taxon>Actinomycetes</taxon>
        <taxon>Micrococcales</taxon>
        <taxon>Dermabacteraceae</taxon>
        <taxon>Brachybacterium</taxon>
    </lineage>
</organism>
<accession>A0ABW4PXT7</accession>
<sequence>MRIVATHRIESPHADVLAWHERPGALVRLTPPGVATIDDPTAGGIRAGRVVGAHMGPTALPLRPAWVLRHAEATEAGRFVDQQVSGPWRSWQHEHGIVVDPADPSATLLTDTIEVELPGGVERSTPVGAALERRVRRLLAFRARQLREDLALHTALAAVPRRTIAITGASGLVGTQLAALLESGGHTVRRLVRKDRPGPGEIRWDPRAGELDPGDLEGVDVVVHLAGRSIATRWTDAAKREIRDSRVEGTALIARTLAGMTDGPRTLVTASAIGVYGPQRPGEVLTEEDTAGTGFLADLVRDWEAATAPASRAGVRVAQLRTGVVLSDGGGSLLPQLPLLLAGVGGRLAPPDAVTSWITLDDLVRAYATVALASSAEGPLNAVAPHPVTQAELVRALGRTLHRPAVVPVPAAGPALLLGTEAARELVRADQRVDATRLQQAGARFEHPRVEEALHHVLWR</sequence>